<evidence type="ECO:0000256" key="6">
    <source>
        <dbReference type="SAM" id="SignalP"/>
    </source>
</evidence>
<evidence type="ECO:0000256" key="4">
    <source>
        <dbReference type="ARBA" id="ARBA00023136"/>
    </source>
</evidence>
<evidence type="ECO:0000256" key="2">
    <source>
        <dbReference type="ARBA" id="ARBA00005722"/>
    </source>
</evidence>
<comment type="subcellular location">
    <subcellularLocation>
        <location evidence="1">Cell outer membrane</location>
    </subcellularLocation>
</comment>
<dbReference type="OrthoDB" id="8562138at2"/>
<dbReference type="Proteomes" id="UP000196573">
    <property type="component" value="Unassembled WGS sequence"/>
</dbReference>
<keyword evidence="8" id="KW-1185">Reference proteome</keyword>
<dbReference type="RefSeq" id="WP_087107326.1">
    <property type="nucleotide sequence ID" value="NZ_CBCSCN010000001.1"/>
</dbReference>
<comment type="similarity">
    <text evidence="2">Belongs to the MipA/OmpV family.</text>
</comment>
<keyword evidence="3 6" id="KW-0732">Signal</keyword>
<dbReference type="EMBL" id="FWPT01000002">
    <property type="protein sequence ID" value="SMA38602.1"/>
    <property type="molecule type" value="Genomic_DNA"/>
</dbReference>
<evidence type="ECO:0000256" key="5">
    <source>
        <dbReference type="ARBA" id="ARBA00023237"/>
    </source>
</evidence>
<reference evidence="7 8" key="1">
    <citation type="submission" date="2017-03" db="EMBL/GenBank/DDBJ databases">
        <authorList>
            <person name="Afonso C.L."/>
            <person name="Miller P.J."/>
            <person name="Scott M.A."/>
            <person name="Spackman E."/>
            <person name="Goraichik I."/>
            <person name="Dimitrov K.M."/>
            <person name="Suarez D.L."/>
            <person name="Swayne D.E."/>
        </authorList>
    </citation>
    <scope>NUCLEOTIDE SEQUENCE [LARGE SCALE GENOMIC DNA]</scope>
    <source>
        <strain evidence="7">SB41UT1</strain>
    </source>
</reference>
<name>A0A1X7AGL9_9GAMM</name>
<accession>A0A1X7AGL9</accession>
<sequence length="249" mass="27351">MRAIWKALPLALAAGLSASAMAADSEYNAAVGIGLGYEDSAYKGMDSETKVIPFFLYERGNFFVKGFEAGYKVINNTSFDISVRARLAQEGYDASDSDFLEGMEDRDPAAELGLAATYATDMGKWTVAGWADMSDKHNGYALDMDWEKSFRINQNWSIAPQAGISLRNGQLNDYYYGVEKHEAKGTRTEYNAGSGAIFKAGLSATYVMDPNQMIRIGTTFKSYSDEIADSSIVEDDTSLQANLIYVYAF</sequence>
<evidence type="ECO:0000313" key="7">
    <source>
        <dbReference type="EMBL" id="SMA38602.1"/>
    </source>
</evidence>
<dbReference type="AlphaFoldDB" id="A0A1X7AGL9"/>
<protein>
    <submittedName>
        <fullName evidence="7">MltA-interacting protein</fullName>
    </submittedName>
</protein>
<feature type="signal peptide" evidence="6">
    <location>
        <begin position="1"/>
        <end position="22"/>
    </location>
</feature>
<evidence type="ECO:0000313" key="8">
    <source>
        <dbReference type="Proteomes" id="UP000196573"/>
    </source>
</evidence>
<dbReference type="Pfam" id="PF06629">
    <property type="entry name" value="MipA"/>
    <property type="match status" value="1"/>
</dbReference>
<dbReference type="PANTHER" id="PTHR38776:SF1">
    <property type="entry name" value="MLTA-INTERACTING PROTEIN-RELATED"/>
    <property type="match status" value="1"/>
</dbReference>
<feature type="chain" id="PRO_5012869197" evidence="6">
    <location>
        <begin position="23"/>
        <end position="249"/>
    </location>
</feature>
<organism evidence="7 8">
    <name type="scientific">Parendozoicomonas haliclonae</name>
    <dbReference type="NCBI Taxonomy" id="1960125"/>
    <lineage>
        <taxon>Bacteria</taxon>
        <taxon>Pseudomonadati</taxon>
        <taxon>Pseudomonadota</taxon>
        <taxon>Gammaproteobacteria</taxon>
        <taxon>Oceanospirillales</taxon>
        <taxon>Endozoicomonadaceae</taxon>
        <taxon>Parendozoicomonas</taxon>
    </lineage>
</organism>
<dbReference type="InterPro" id="IPR010583">
    <property type="entry name" value="MipA"/>
</dbReference>
<gene>
    <name evidence="7" type="primary">mipA</name>
    <name evidence="7" type="ORF">EHSB41UT_00898</name>
</gene>
<dbReference type="GO" id="GO:0009279">
    <property type="term" value="C:cell outer membrane"/>
    <property type="evidence" value="ECO:0007669"/>
    <property type="project" value="UniProtKB-SubCell"/>
</dbReference>
<dbReference type="PANTHER" id="PTHR38776">
    <property type="entry name" value="MLTA-INTERACTING PROTEIN-RELATED"/>
    <property type="match status" value="1"/>
</dbReference>
<keyword evidence="4" id="KW-0472">Membrane</keyword>
<proteinExistence type="inferred from homology"/>
<evidence type="ECO:0000256" key="1">
    <source>
        <dbReference type="ARBA" id="ARBA00004442"/>
    </source>
</evidence>
<keyword evidence="5" id="KW-0998">Cell outer membrane</keyword>
<evidence type="ECO:0000256" key="3">
    <source>
        <dbReference type="ARBA" id="ARBA00022729"/>
    </source>
</evidence>